<feature type="compositionally biased region" description="Polar residues" evidence="1">
    <location>
        <begin position="1"/>
        <end position="10"/>
    </location>
</feature>
<feature type="compositionally biased region" description="Low complexity" evidence="1">
    <location>
        <begin position="50"/>
        <end position="68"/>
    </location>
</feature>
<proteinExistence type="predicted"/>
<evidence type="ECO:0000313" key="3">
    <source>
        <dbReference type="Proteomes" id="UP000234681"/>
    </source>
</evidence>
<accession>A6KIY8</accession>
<organism evidence="2 3">
    <name type="scientific">Rattus norvegicus</name>
    <name type="common">Rat</name>
    <dbReference type="NCBI Taxonomy" id="10116"/>
    <lineage>
        <taxon>Eukaryota</taxon>
        <taxon>Metazoa</taxon>
        <taxon>Chordata</taxon>
        <taxon>Craniata</taxon>
        <taxon>Vertebrata</taxon>
        <taxon>Euteleostomi</taxon>
        <taxon>Mammalia</taxon>
        <taxon>Eutheria</taxon>
        <taxon>Euarchontoglires</taxon>
        <taxon>Glires</taxon>
        <taxon>Rodentia</taxon>
        <taxon>Myomorpha</taxon>
        <taxon>Muroidea</taxon>
        <taxon>Muridae</taxon>
        <taxon>Murinae</taxon>
        <taxon>Rattus</taxon>
    </lineage>
</organism>
<feature type="region of interest" description="Disordered" evidence="1">
    <location>
        <begin position="1"/>
        <end position="77"/>
    </location>
</feature>
<name>A6KIY8_RAT</name>
<reference evidence="3" key="1">
    <citation type="submission" date="2005-09" db="EMBL/GenBank/DDBJ databases">
        <authorList>
            <person name="Mural R.J."/>
            <person name="Li P.W."/>
            <person name="Adams M.D."/>
            <person name="Amanatides P.G."/>
            <person name="Baden-Tillson H."/>
            <person name="Barnstead M."/>
            <person name="Chin S.H."/>
            <person name="Dew I."/>
            <person name="Evans C.A."/>
            <person name="Ferriera S."/>
            <person name="Flanigan M."/>
            <person name="Fosler C."/>
            <person name="Glodek A."/>
            <person name="Gu Z."/>
            <person name="Holt R.A."/>
            <person name="Jennings D."/>
            <person name="Kraft C.L."/>
            <person name="Lu F."/>
            <person name="Nguyen T."/>
            <person name="Nusskern D.R."/>
            <person name="Pfannkoch C.M."/>
            <person name="Sitter C."/>
            <person name="Sutton G.G."/>
            <person name="Venter J.C."/>
            <person name="Wang Z."/>
            <person name="Woodage T."/>
            <person name="Zheng X.H."/>
            <person name="Zhong F."/>
        </authorList>
    </citation>
    <scope>NUCLEOTIDE SEQUENCE [LARGE SCALE GENOMIC DNA]</scope>
    <source>
        <strain>BN</strain>
        <strain evidence="3">Sprague-Dawley</strain>
    </source>
</reference>
<evidence type="ECO:0000256" key="1">
    <source>
        <dbReference type="SAM" id="MobiDB-lite"/>
    </source>
</evidence>
<dbReference type="Proteomes" id="UP000234681">
    <property type="component" value="Chromosome 19"/>
</dbReference>
<protein>
    <submittedName>
        <fullName evidence="2">RCG50871</fullName>
    </submittedName>
</protein>
<feature type="compositionally biased region" description="Polar residues" evidence="1">
    <location>
        <begin position="20"/>
        <end position="30"/>
    </location>
</feature>
<gene>
    <name evidence="2" type="ORF">rCG_50871</name>
</gene>
<feature type="region of interest" description="Disordered" evidence="1">
    <location>
        <begin position="115"/>
        <end position="169"/>
    </location>
</feature>
<dbReference type="AlphaFoldDB" id="A6KIY8"/>
<dbReference type="EMBL" id="CH474054">
    <property type="protein sequence ID" value="EDL96710.1"/>
    <property type="molecule type" value="Genomic_DNA"/>
</dbReference>
<sequence>MSGGQTFQENSRNEEPQPSFPVQASSSWQDTEVPPRPRPMLRGEGAMLQTSETEASSATDLSTAATCAPTSQAKPVEMTANELRCRENSCEGENVWRQRLLFKAGRVCRRTKKIRGAPTLVGTPFPRPHPQATPSHDTPTHRPHPKATPSRTTPSTGHTPQRIQSAVLS</sequence>
<evidence type="ECO:0000313" key="2">
    <source>
        <dbReference type="EMBL" id="EDL96710.1"/>
    </source>
</evidence>
<feature type="compositionally biased region" description="Polar residues" evidence="1">
    <location>
        <begin position="149"/>
        <end position="169"/>
    </location>
</feature>